<dbReference type="Pfam" id="PF03416">
    <property type="entry name" value="Peptidase_C54"/>
    <property type="match status" value="1"/>
</dbReference>
<evidence type="ECO:0000256" key="9">
    <source>
        <dbReference type="ARBA" id="ARBA00023006"/>
    </source>
</evidence>
<dbReference type="GO" id="GO:0004197">
    <property type="term" value="F:cysteine-type endopeptidase activity"/>
    <property type="evidence" value="ECO:0007669"/>
    <property type="project" value="TreeGrafter"/>
</dbReference>
<dbReference type="EC" id="3.4.22.-" evidence="11"/>
<dbReference type="GO" id="GO:0016485">
    <property type="term" value="P:protein processing"/>
    <property type="evidence" value="ECO:0007669"/>
    <property type="project" value="TreeGrafter"/>
</dbReference>
<keyword evidence="6 11" id="KW-0378">Hydrolase</keyword>
<dbReference type="InterPro" id="IPR005078">
    <property type="entry name" value="Peptidase_C54"/>
</dbReference>
<evidence type="ECO:0000256" key="10">
    <source>
        <dbReference type="ARBA" id="ARBA00029362"/>
    </source>
</evidence>
<comment type="catalytic activity">
    <reaction evidence="10">
        <text>[protein]-C-terminal L-amino acid-glycyl-phosphatidylethanolamide + H2O = [protein]-C-terminal L-amino acid-glycine + a 1,2-diacyl-sn-glycero-3-phosphoethanolamine</text>
        <dbReference type="Rhea" id="RHEA:67548"/>
        <dbReference type="Rhea" id="RHEA-COMP:17323"/>
        <dbReference type="Rhea" id="RHEA-COMP:17324"/>
        <dbReference type="ChEBI" id="CHEBI:15377"/>
        <dbReference type="ChEBI" id="CHEBI:64612"/>
        <dbReference type="ChEBI" id="CHEBI:172940"/>
        <dbReference type="ChEBI" id="CHEBI:172941"/>
    </reaction>
    <physiologicalReaction direction="left-to-right" evidence="10">
        <dbReference type="Rhea" id="RHEA:67549"/>
    </physiologicalReaction>
</comment>
<reference evidence="14" key="1">
    <citation type="journal article" date="2015" name="J. Biotechnol.">
        <title>The structure of the Cyberlindnera jadinii genome and its relation to Candida utilis analyzed by the occurrence of single nucleotide polymorphisms.</title>
        <authorList>
            <person name="Rupp O."/>
            <person name="Brinkrolf K."/>
            <person name="Buerth C."/>
            <person name="Kunigo M."/>
            <person name="Schneider J."/>
            <person name="Jaenicke S."/>
            <person name="Goesmann A."/>
            <person name="Puehler A."/>
            <person name="Jaeger K.-E."/>
            <person name="Ernst J.F."/>
        </authorList>
    </citation>
    <scope>NUCLEOTIDE SEQUENCE [LARGE SCALE GENOMIC DNA]</scope>
    <source>
        <strain evidence="14">ATCC 18201 / CBS 1600 / BCRC 20928 / JCM 3617 / NBRC 0987 / NRRL Y-1542</strain>
    </source>
</reference>
<accession>A0A0H5C9T8</accession>
<dbReference type="PANTHER" id="PTHR22624:SF49">
    <property type="entry name" value="CYSTEINE PROTEASE"/>
    <property type="match status" value="1"/>
</dbReference>
<comment type="subcellular location">
    <subcellularLocation>
        <location evidence="11">Nucleus</location>
    </subcellularLocation>
    <subcellularLocation>
        <location evidence="11">Cytoplasm</location>
    </subcellularLocation>
    <subcellularLocation>
        <location evidence="1">Preautophagosomal structure</location>
    </subcellularLocation>
</comment>
<keyword evidence="3" id="KW-0813">Transport</keyword>
<proteinExistence type="inferred from homology"/>
<dbReference type="GO" id="GO:0000423">
    <property type="term" value="P:mitophagy"/>
    <property type="evidence" value="ECO:0007669"/>
    <property type="project" value="TreeGrafter"/>
</dbReference>
<dbReference type="GO" id="GO:0034727">
    <property type="term" value="P:piecemeal microautophagy of the nucleus"/>
    <property type="evidence" value="ECO:0007669"/>
    <property type="project" value="TreeGrafter"/>
</dbReference>
<evidence type="ECO:0000256" key="1">
    <source>
        <dbReference type="ARBA" id="ARBA00004329"/>
    </source>
</evidence>
<evidence type="ECO:0000313" key="14">
    <source>
        <dbReference type="Proteomes" id="UP000038830"/>
    </source>
</evidence>
<comment type="function">
    <text evidence="11">Required for selective autophagic degradation of the nucleus (nucleophagy) as well as for mitophagy which contributes to regulate mitochondrial quantity and quality by eliminating the mitochondria to a basal level to fulfill cellular energy requirements and preventing excess ROS production.</text>
</comment>
<dbReference type="GO" id="GO:0015031">
    <property type="term" value="P:protein transport"/>
    <property type="evidence" value="ECO:0007669"/>
    <property type="project" value="UniProtKB-KW"/>
</dbReference>
<evidence type="ECO:0000256" key="2">
    <source>
        <dbReference type="ARBA" id="ARBA00010958"/>
    </source>
</evidence>
<keyword evidence="11" id="KW-0539">Nucleus</keyword>
<dbReference type="GO" id="GO:0005634">
    <property type="term" value="C:nucleus"/>
    <property type="evidence" value="ECO:0007669"/>
    <property type="project" value="UniProtKB-SubCell"/>
</dbReference>
<dbReference type="InterPro" id="IPR038765">
    <property type="entry name" value="Papain-like_cys_pep_sf"/>
</dbReference>
<keyword evidence="9" id="KW-0072">Autophagy</keyword>
<sequence>MNTSGIQRVVDLLWSKPLENEDHINELVVLGRRYSPQVPADKQLSDGVDEVDGEAATEVVPQVKQLFFAFTKRGAAKDVQWPEEFVRDVNSRLWFTYRTRFPPLERDADGPSPLSLGNLIRGSNYDLQSDHFTSDCGWGCMIRTGQTMLGNALLHLHVDRDWRYDPSIICAKHDEIVSWFADTPSRPFSIHNIVEQGRVLSQKKAGEWFGPSATARSIQALCSTFDSGLQVYIGADSGDIYEQDLFKVVKDGQTGEFRPTLVLLGVRLGVDKVNSIYWQSLKELLALKQSVGIAGGRPSSSHYFFGYQGDYLFYLDPHIPQLALKDDDLAENSASESTQVVSALDITTVHTDKIRKIHLSDIDPSMLIGTLIRDEDDWNDWKRSIQNPESKNKIIHISPDENPERITSFRKPSFVVHDDDDYGFVDVGLEYEDIKEDDEQRGVEAGEDTDPVVIASDAISEPTSTRERLYSYVEYSEPEIKDDYEDVEDTQNQGGLALDDSAIEVESLAEDPVIVVANLNKSSDTMEK</sequence>
<evidence type="ECO:0000313" key="13">
    <source>
        <dbReference type="EMBL" id="CEP25128.1"/>
    </source>
</evidence>
<dbReference type="InterPro" id="IPR046792">
    <property type="entry name" value="Peptidase_C54_cat"/>
</dbReference>
<dbReference type="GO" id="GO:0019786">
    <property type="term" value="F:protein-phosphatidylethanolamide deconjugating activity"/>
    <property type="evidence" value="ECO:0007669"/>
    <property type="project" value="InterPro"/>
</dbReference>
<evidence type="ECO:0000256" key="4">
    <source>
        <dbReference type="ARBA" id="ARBA00022490"/>
    </source>
</evidence>
<dbReference type="AlphaFoldDB" id="A0A0H5C9T8"/>
<evidence type="ECO:0000256" key="8">
    <source>
        <dbReference type="ARBA" id="ARBA00022927"/>
    </source>
</evidence>
<keyword evidence="8" id="KW-0653">Protein transport</keyword>
<dbReference type="PANTHER" id="PTHR22624">
    <property type="entry name" value="CYSTEINE PROTEASE ATG4"/>
    <property type="match status" value="1"/>
</dbReference>
<organism evidence="13 14">
    <name type="scientific">Cyberlindnera jadinii (strain ATCC 18201 / CBS 1600 / BCRC 20928 / JCM 3617 / NBRC 0987 / NRRL Y-1542)</name>
    <name type="common">Torula yeast</name>
    <name type="synonym">Candida utilis</name>
    <dbReference type="NCBI Taxonomy" id="983966"/>
    <lineage>
        <taxon>Eukaryota</taxon>
        <taxon>Fungi</taxon>
        <taxon>Dikarya</taxon>
        <taxon>Ascomycota</taxon>
        <taxon>Saccharomycotina</taxon>
        <taxon>Saccharomycetes</taxon>
        <taxon>Phaffomycetales</taxon>
        <taxon>Phaffomycetaceae</taxon>
        <taxon>Cyberlindnera</taxon>
    </lineage>
</organism>
<evidence type="ECO:0000259" key="12">
    <source>
        <dbReference type="Pfam" id="PF03416"/>
    </source>
</evidence>
<keyword evidence="7" id="KW-0788">Thiol protease</keyword>
<name>A0A0H5C9T8_CYBJN</name>
<evidence type="ECO:0000256" key="11">
    <source>
        <dbReference type="RuleBase" id="RU363115"/>
    </source>
</evidence>
<dbReference type="SUPFAM" id="SSF54001">
    <property type="entry name" value="Cysteine proteinases"/>
    <property type="match status" value="1"/>
</dbReference>
<dbReference type="GO" id="GO:0035973">
    <property type="term" value="P:aggrephagy"/>
    <property type="evidence" value="ECO:0007669"/>
    <property type="project" value="TreeGrafter"/>
</dbReference>
<dbReference type="GO" id="GO:0000045">
    <property type="term" value="P:autophagosome assembly"/>
    <property type="evidence" value="ECO:0007669"/>
    <property type="project" value="TreeGrafter"/>
</dbReference>
<comment type="similarity">
    <text evidence="2 11">Belongs to the peptidase C54 family.</text>
</comment>
<evidence type="ECO:0000256" key="7">
    <source>
        <dbReference type="ARBA" id="ARBA00022807"/>
    </source>
</evidence>
<gene>
    <name evidence="13" type="primary">ATG4</name>
    <name evidence="13" type="ORF">BN1211_6128</name>
</gene>
<dbReference type="EMBL" id="CDQK01000007">
    <property type="protein sequence ID" value="CEP25128.1"/>
    <property type="molecule type" value="Genomic_DNA"/>
</dbReference>
<evidence type="ECO:0000256" key="3">
    <source>
        <dbReference type="ARBA" id="ARBA00022448"/>
    </source>
</evidence>
<dbReference type="GO" id="GO:0000407">
    <property type="term" value="C:phagophore assembly site"/>
    <property type="evidence" value="ECO:0007669"/>
    <property type="project" value="UniProtKB-SubCell"/>
</dbReference>
<keyword evidence="5 11" id="KW-0645">Protease</keyword>
<keyword evidence="4 11" id="KW-0963">Cytoplasm</keyword>
<dbReference type="Proteomes" id="UP000038830">
    <property type="component" value="Unassembled WGS sequence"/>
</dbReference>
<evidence type="ECO:0000256" key="5">
    <source>
        <dbReference type="ARBA" id="ARBA00022670"/>
    </source>
</evidence>
<evidence type="ECO:0000256" key="6">
    <source>
        <dbReference type="ARBA" id="ARBA00022801"/>
    </source>
</evidence>
<protein>
    <recommendedName>
        <fullName evidence="11">Cysteine protease</fullName>
        <ecNumber evidence="11">3.4.22.-</ecNumber>
    </recommendedName>
</protein>
<feature type="domain" description="Peptidase C54 catalytic" evidence="12">
    <location>
        <begin position="83"/>
        <end position="383"/>
    </location>
</feature>